<feature type="chain" id="PRO_5012864972" description="EGF-like domain-containing protein" evidence="8">
    <location>
        <begin position="17"/>
        <end position="661"/>
    </location>
</feature>
<evidence type="ECO:0000256" key="4">
    <source>
        <dbReference type="ARBA" id="ARBA00022692"/>
    </source>
</evidence>
<keyword evidence="4 7" id="KW-0812">Transmembrane</keyword>
<keyword evidence="3" id="KW-1003">Cell membrane</keyword>
<evidence type="ECO:0000256" key="1">
    <source>
        <dbReference type="ARBA" id="ARBA00004651"/>
    </source>
</evidence>
<feature type="transmembrane region" description="Helical" evidence="7">
    <location>
        <begin position="607"/>
        <end position="626"/>
    </location>
</feature>
<comment type="similarity">
    <text evidence="2">Belongs to the TMEM8 family.</text>
</comment>
<dbReference type="PANTHER" id="PTHR14319:SF3">
    <property type="entry name" value="TRANSMEMBRANE PROTEIN-LIKE PROTEIN"/>
    <property type="match status" value="1"/>
</dbReference>
<dbReference type="PANTHER" id="PTHR14319">
    <property type="entry name" value="FIVE-SPAN TRANSMEMBRANE PROTEIN M83"/>
    <property type="match status" value="1"/>
</dbReference>
<evidence type="ECO:0000313" key="10">
    <source>
        <dbReference type="Proteomes" id="UP000187209"/>
    </source>
</evidence>
<evidence type="ECO:0000256" key="5">
    <source>
        <dbReference type="ARBA" id="ARBA00022989"/>
    </source>
</evidence>
<feature type="signal peptide" evidence="8">
    <location>
        <begin position="1"/>
        <end position="16"/>
    </location>
</feature>
<dbReference type="InterPro" id="IPR021910">
    <property type="entry name" value="NGX6/PGAP6/MYMK"/>
</dbReference>
<dbReference type="AlphaFoldDB" id="A0A1R2CY77"/>
<feature type="transmembrane region" description="Helical" evidence="7">
    <location>
        <begin position="446"/>
        <end position="463"/>
    </location>
</feature>
<organism evidence="9 10">
    <name type="scientific">Stentor coeruleus</name>
    <dbReference type="NCBI Taxonomy" id="5963"/>
    <lineage>
        <taxon>Eukaryota</taxon>
        <taxon>Sar</taxon>
        <taxon>Alveolata</taxon>
        <taxon>Ciliophora</taxon>
        <taxon>Postciliodesmatophora</taxon>
        <taxon>Heterotrichea</taxon>
        <taxon>Heterotrichida</taxon>
        <taxon>Stentoridae</taxon>
        <taxon>Stentor</taxon>
    </lineage>
</organism>
<sequence>MYLIVLSISLLFIVSGQESIKISSQYISGNCMKMLSIFEKIYLPEIPLIYLKLSIRLDDLDPELSEYPTPKPKTFIRYDAVPNENFYSYKVSLKKSKTILAISEAYPRYSKFLVIRIDGGLLDSLHIMNAYTVKGWDYYITLNAYYCPSGLYTILPIFNTEFYDSNICNSKIFTSSELSQGSNPLMIFTPPTTELMEIHTNTNFTISPNNFCNNLTSGNQSILNPISGWWFLIVNYDNNSFFSLSFQPCNINISTTCNNQPLQHIDFIPIFNKIPSSSTFKKTISSQIIQISLEILESQIKYRYGIEIYSKENEIDKIFYGPRGVSTQRKLCNNHDQYCKNKGNSFMGELEYLEYGIQYITIYMKNSSSYQFGLFKTKSGDNMCHDNPTWDYDDIAYYCFCLQNKAGFYCQKDAISNSIYMLSVMMLTISNLAMIPAVVYGIKTHAYVEATSYAGNMIASYIYHFCDEQYYCFNFPYQTLISIDFILSYYSICISIVFLSKISQPKIKYSLNLLILIILMYIGLGTNFDSTIIVAIVLTLVSMVPLSRYFYFIYVISKRDYNKRFSCLAFKMFFYTYENFRLRWLVYSIICLISAIINRALENNTNYYITHSFWHLSIMFCALCVLRGVNMKNIGFYIEDKDEDKESRVQLAETSLLSVNN</sequence>
<keyword evidence="5 7" id="KW-1133">Transmembrane helix</keyword>
<keyword evidence="8" id="KW-0732">Signal</keyword>
<evidence type="ECO:0000256" key="7">
    <source>
        <dbReference type="SAM" id="Phobius"/>
    </source>
</evidence>
<evidence type="ECO:0008006" key="11">
    <source>
        <dbReference type="Google" id="ProtNLM"/>
    </source>
</evidence>
<feature type="transmembrane region" description="Helical" evidence="7">
    <location>
        <begin position="419"/>
        <end position="439"/>
    </location>
</feature>
<comment type="subcellular location">
    <subcellularLocation>
        <location evidence="1">Cell membrane</location>
        <topology evidence="1">Multi-pass membrane protein</topology>
    </subcellularLocation>
</comment>
<accession>A0A1R2CY77</accession>
<reference evidence="9 10" key="1">
    <citation type="submission" date="2016-11" db="EMBL/GenBank/DDBJ databases">
        <title>The macronuclear genome of Stentor coeruleus: a giant cell with tiny introns.</title>
        <authorList>
            <person name="Slabodnick M."/>
            <person name="Ruby J.G."/>
            <person name="Reiff S.B."/>
            <person name="Swart E.C."/>
            <person name="Gosai S."/>
            <person name="Prabakaran S."/>
            <person name="Witkowska E."/>
            <person name="Larue G.E."/>
            <person name="Fisher S."/>
            <person name="Freeman R.M."/>
            <person name="Gunawardena J."/>
            <person name="Chu W."/>
            <person name="Stover N.A."/>
            <person name="Gregory B.D."/>
            <person name="Nowacki M."/>
            <person name="Derisi J."/>
            <person name="Roy S.W."/>
            <person name="Marshall W.F."/>
            <person name="Sood P."/>
        </authorList>
    </citation>
    <scope>NUCLEOTIDE SEQUENCE [LARGE SCALE GENOMIC DNA]</scope>
    <source>
        <strain evidence="9">WM001</strain>
    </source>
</reference>
<gene>
    <name evidence="9" type="ORF">SteCoe_2983</name>
</gene>
<evidence type="ECO:0000256" key="8">
    <source>
        <dbReference type="SAM" id="SignalP"/>
    </source>
</evidence>
<evidence type="ECO:0000256" key="6">
    <source>
        <dbReference type="ARBA" id="ARBA00023136"/>
    </source>
</evidence>
<dbReference type="OrthoDB" id="69646at2759"/>
<proteinExistence type="inferred from homology"/>
<protein>
    <recommendedName>
        <fullName evidence="11">EGF-like domain-containing protein</fullName>
    </recommendedName>
</protein>
<name>A0A1R2CY77_9CILI</name>
<feature type="transmembrane region" description="Helical" evidence="7">
    <location>
        <begin position="532"/>
        <end position="556"/>
    </location>
</feature>
<feature type="transmembrane region" description="Helical" evidence="7">
    <location>
        <begin position="509"/>
        <end position="526"/>
    </location>
</feature>
<evidence type="ECO:0000256" key="2">
    <source>
        <dbReference type="ARBA" id="ARBA00005542"/>
    </source>
</evidence>
<dbReference type="Proteomes" id="UP000187209">
    <property type="component" value="Unassembled WGS sequence"/>
</dbReference>
<keyword evidence="10" id="KW-1185">Reference proteome</keyword>
<feature type="transmembrane region" description="Helical" evidence="7">
    <location>
        <begin position="582"/>
        <end position="601"/>
    </location>
</feature>
<dbReference type="Pfam" id="PF12036">
    <property type="entry name" value="DUF3522"/>
    <property type="match status" value="1"/>
</dbReference>
<dbReference type="GO" id="GO:0005886">
    <property type="term" value="C:plasma membrane"/>
    <property type="evidence" value="ECO:0007669"/>
    <property type="project" value="UniProtKB-SubCell"/>
</dbReference>
<keyword evidence="6 7" id="KW-0472">Membrane</keyword>
<feature type="transmembrane region" description="Helical" evidence="7">
    <location>
        <begin position="475"/>
        <end position="497"/>
    </location>
</feature>
<evidence type="ECO:0000313" key="9">
    <source>
        <dbReference type="EMBL" id="OMJ93931.1"/>
    </source>
</evidence>
<dbReference type="EMBL" id="MPUH01000034">
    <property type="protein sequence ID" value="OMJ93931.1"/>
    <property type="molecule type" value="Genomic_DNA"/>
</dbReference>
<evidence type="ECO:0000256" key="3">
    <source>
        <dbReference type="ARBA" id="ARBA00022475"/>
    </source>
</evidence>
<comment type="caution">
    <text evidence="9">The sequence shown here is derived from an EMBL/GenBank/DDBJ whole genome shotgun (WGS) entry which is preliminary data.</text>
</comment>